<feature type="transmembrane region" description="Helical" evidence="1">
    <location>
        <begin position="38"/>
        <end position="60"/>
    </location>
</feature>
<name>A0A934KL34_9BACT</name>
<sequence length="199" mass="22545">MAISGLDDDRGEAAAEPRALAQRIALVYRQQVSFRRRAALCAWLAFIVTFVLLRLLTYGIRYRFLPFQNVVIGGGLHVHHFVWGIVLLILVGFAGLMIENPRWHPWLAVVFGIGAALVLDEFAIWLNLSDVYWTDQGRISVDVVVLVAAVLGVYYAATRFWQAALGEVRRAIRVAVRGERLLIREEERLRHRPNGDRDG</sequence>
<dbReference type="Proteomes" id="UP000614410">
    <property type="component" value="Unassembled WGS sequence"/>
</dbReference>
<proteinExistence type="predicted"/>
<feature type="transmembrane region" description="Helical" evidence="1">
    <location>
        <begin position="80"/>
        <end position="98"/>
    </location>
</feature>
<dbReference type="AlphaFoldDB" id="A0A934KL34"/>
<feature type="transmembrane region" description="Helical" evidence="1">
    <location>
        <begin position="105"/>
        <end position="126"/>
    </location>
</feature>
<evidence type="ECO:0000256" key="1">
    <source>
        <dbReference type="SAM" id="Phobius"/>
    </source>
</evidence>
<keyword evidence="1" id="KW-0812">Transmembrane</keyword>
<organism evidence="2 3">
    <name type="scientific">Candidatus Amunia macphersoniae</name>
    <dbReference type="NCBI Taxonomy" id="3127014"/>
    <lineage>
        <taxon>Bacteria</taxon>
        <taxon>Bacillati</taxon>
        <taxon>Candidatus Dormiibacterota</taxon>
        <taxon>Candidatus Dormibacteria</taxon>
        <taxon>Candidatus Aeolococcales</taxon>
        <taxon>Candidatus Aeolococcaceae</taxon>
        <taxon>Candidatus Amunia</taxon>
    </lineage>
</organism>
<accession>A0A934KL34</accession>
<gene>
    <name evidence="2" type="ORF">JF887_03475</name>
</gene>
<reference evidence="2 3" key="1">
    <citation type="submission" date="2020-10" db="EMBL/GenBank/DDBJ databases">
        <title>Ca. Dormibacterota MAGs.</title>
        <authorList>
            <person name="Montgomery K."/>
        </authorList>
    </citation>
    <scope>NUCLEOTIDE SEQUENCE [LARGE SCALE GENOMIC DNA]</scope>
    <source>
        <strain evidence="2">Mitchell_Peninsula_5</strain>
    </source>
</reference>
<keyword evidence="1" id="KW-1133">Transmembrane helix</keyword>
<comment type="caution">
    <text evidence="2">The sequence shown here is derived from an EMBL/GenBank/DDBJ whole genome shotgun (WGS) entry which is preliminary data.</text>
</comment>
<dbReference type="EMBL" id="JAEKNN010000016">
    <property type="protein sequence ID" value="MBJ7608479.1"/>
    <property type="molecule type" value="Genomic_DNA"/>
</dbReference>
<evidence type="ECO:0000313" key="2">
    <source>
        <dbReference type="EMBL" id="MBJ7608479.1"/>
    </source>
</evidence>
<feature type="transmembrane region" description="Helical" evidence="1">
    <location>
        <begin position="138"/>
        <end position="157"/>
    </location>
</feature>
<evidence type="ECO:0000313" key="3">
    <source>
        <dbReference type="Proteomes" id="UP000614410"/>
    </source>
</evidence>
<keyword evidence="1" id="KW-0472">Membrane</keyword>
<protein>
    <submittedName>
        <fullName evidence="2">Uncharacterized protein</fullName>
    </submittedName>
</protein>